<dbReference type="InterPro" id="IPR041647">
    <property type="entry name" value="IRK_C"/>
</dbReference>
<dbReference type="InterPro" id="IPR013099">
    <property type="entry name" value="K_chnl_dom"/>
</dbReference>
<feature type="transmembrane region" description="Helical" evidence="11">
    <location>
        <begin position="43"/>
        <end position="68"/>
    </location>
</feature>
<evidence type="ECO:0000256" key="7">
    <source>
        <dbReference type="ARBA" id="ARBA00022989"/>
    </source>
</evidence>
<sequence>MAAHRTRTKVFRLGERKIIAERLPQSFWTDLHHYAMTASWPRFFAALAAGFICLNTLFALLYVLGAAFGDEPVANARPGSFADYFFFSVETLATVGYGDLHPHSLYGHLVATIATFVGVSSVAIVAGATFARFARPRARLLFAQNPVIAPHDGARMLMIRFANERVNAITEAAAQLWIIRQERTAESASFRKFYRLRLTRDDNPVFALTWTLMHPLDEESPLHGWEKEDFAHSDADIVVIFSGHDESSNQLVRDRQHYSAREVLVDHQYVDLSRSDAQGATFLDFGQLNKTRPIGPNASPL</sequence>
<dbReference type="Pfam" id="PF07885">
    <property type="entry name" value="Ion_trans_2"/>
    <property type="match status" value="1"/>
</dbReference>
<dbReference type="SUPFAM" id="SSF81324">
    <property type="entry name" value="Voltage-gated potassium channels"/>
    <property type="match status" value="1"/>
</dbReference>
<dbReference type="InterPro" id="IPR014756">
    <property type="entry name" value="Ig_E-set"/>
</dbReference>
<evidence type="ECO:0000256" key="9">
    <source>
        <dbReference type="ARBA" id="ARBA00023136"/>
    </source>
</evidence>
<dbReference type="RefSeq" id="WP_085771770.1">
    <property type="nucleotide sequence ID" value="NZ_AP027149.1"/>
</dbReference>
<evidence type="ECO:0000259" key="12">
    <source>
        <dbReference type="Pfam" id="PF07885"/>
    </source>
</evidence>
<feature type="transmembrane region" description="Helical" evidence="11">
    <location>
        <begin position="105"/>
        <end position="131"/>
    </location>
</feature>
<dbReference type="InterPro" id="IPR013518">
    <property type="entry name" value="K_chnl_inward-rec_Kir_cyto"/>
</dbReference>
<keyword evidence="6" id="KW-0630">Potassium</keyword>
<evidence type="ECO:0000256" key="8">
    <source>
        <dbReference type="ARBA" id="ARBA00023065"/>
    </source>
</evidence>
<reference evidence="14 15" key="1">
    <citation type="submission" date="2017-02" db="EMBL/GenBank/DDBJ databases">
        <authorList>
            <person name="Peterson S.W."/>
        </authorList>
    </citation>
    <scope>NUCLEOTIDE SEQUENCE [LARGE SCALE GENOMIC DNA]</scope>
    <source>
        <strain evidence="14 15">S285</strain>
    </source>
</reference>
<proteinExistence type="predicted"/>
<dbReference type="GO" id="GO:0005886">
    <property type="term" value="C:plasma membrane"/>
    <property type="evidence" value="ECO:0007669"/>
    <property type="project" value="TreeGrafter"/>
</dbReference>
<dbReference type="SUPFAM" id="SSF81296">
    <property type="entry name" value="E set domains"/>
    <property type="match status" value="1"/>
</dbReference>
<dbReference type="EMBL" id="CP019948">
    <property type="protein sequence ID" value="ARN81653.1"/>
    <property type="molecule type" value="Genomic_DNA"/>
</dbReference>
<keyword evidence="3" id="KW-0633">Potassium transport</keyword>
<gene>
    <name evidence="14" type="ORF">B1812_11855</name>
</gene>
<dbReference type="PANTHER" id="PTHR11767:SF102">
    <property type="entry name" value="INWARDLY RECTIFYING POTASSIUM CHANNEL 1, ISOFORM F"/>
    <property type="match status" value="1"/>
</dbReference>
<evidence type="ECO:0000256" key="5">
    <source>
        <dbReference type="ARBA" id="ARBA00022882"/>
    </source>
</evidence>
<evidence type="ECO:0000256" key="1">
    <source>
        <dbReference type="ARBA" id="ARBA00004141"/>
    </source>
</evidence>
<dbReference type="PRINTS" id="PR01320">
    <property type="entry name" value="KIRCHANNEL"/>
</dbReference>
<dbReference type="AlphaFoldDB" id="A0A1W6MVM0"/>
<dbReference type="KEGG" id="mbry:B1812_11855"/>
<keyword evidence="4 11" id="KW-0812">Transmembrane</keyword>
<evidence type="ECO:0000256" key="3">
    <source>
        <dbReference type="ARBA" id="ARBA00022538"/>
    </source>
</evidence>
<dbReference type="GO" id="GO:0034765">
    <property type="term" value="P:regulation of monoatomic ion transmembrane transport"/>
    <property type="evidence" value="ECO:0007669"/>
    <property type="project" value="TreeGrafter"/>
</dbReference>
<comment type="subcellular location">
    <subcellularLocation>
        <location evidence="1">Membrane</location>
        <topology evidence="1">Multi-pass membrane protein</topology>
    </subcellularLocation>
</comment>
<dbReference type="Pfam" id="PF17655">
    <property type="entry name" value="IRK_C"/>
    <property type="match status" value="1"/>
</dbReference>
<keyword evidence="10" id="KW-0407">Ion channel</keyword>
<keyword evidence="2" id="KW-0813">Transport</keyword>
<dbReference type="GO" id="GO:1990573">
    <property type="term" value="P:potassium ion import across plasma membrane"/>
    <property type="evidence" value="ECO:0007669"/>
    <property type="project" value="TreeGrafter"/>
</dbReference>
<name>A0A1W6MVM0_9HYPH</name>
<dbReference type="PANTHER" id="PTHR11767">
    <property type="entry name" value="INWARD RECTIFIER POTASSIUM CHANNEL"/>
    <property type="match status" value="1"/>
</dbReference>
<evidence type="ECO:0008006" key="16">
    <source>
        <dbReference type="Google" id="ProtNLM"/>
    </source>
</evidence>
<feature type="domain" description="Inward rectifier potassium channel C-terminal" evidence="13">
    <location>
        <begin position="141"/>
        <end position="294"/>
    </location>
</feature>
<dbReference type="Proteomes" id="UP000193978">
    <property type="component" value="Chromosome"/>
</dbReference>
<protein>
    <recommendedName>
        <fullName evidence="16">Inward rectifier potassium channel</fullName>
    </recommendedName>
</protein>
<dbReference type="OrthoDB" id="9799090at2"/>
<dbReference type="InterPro" id="IPR016449">
    <property type="entry name" value="K_chnl_inward-rec_Kir"/>
</dbReference>
<feature type="domain" description="Potassium channel" evidence="12">
    <location>
        <begin position="60"/>
        <end position="131"/>
    </location>
</feature>
<evidence type="ECO:0000313" key="15">
    <source>
        <dbReference type="Proteomes" id="UP000193978"/>
    </source>
</evidence>
<keyword evidence="15" id="KW-1185">Reference proteome</keyword>
<dbReference type="Gene3D" id="1.10.287.70">
    <property type="match status" value="1"/>
</dbReference>
<dbReference type="GO" id="GO:0034702">
    <property type="term" value="C:monoatomic ion channel complex"/>
    <property type="evidence" value="ECO:0007669"/>
    <property type="project" value="UniProtKB-KW"/>
</dbReference>
<dbReference type="GO" id="GO:0005242">
    <property type="term" value="F:inward rectifier potassium channel activity"/>
    <property type="evidence" value="ECO:0007669"/>
    <property type="project" value="InterPro"/>
</dbReference>
<evidence type="ECO:0000313" key="14">
    <source>
        <dbReference type="EMBL" id="ARN81653.1"/>
    </source>
</evidence>
<evidence type="ECO:0000256" key="11">
    <source>
        <dbReference type="SAM" id="Phobius"/>
    </source>
</evidence>
<evidence type="ECO:0000256" key="4">
    <source>
        <dbReference type="ARBA" id="ARBA00022692"/>
    </source>
</evidence>
<keyword evidence="5" id="KW-0851">Voltage-gated channel</keyword>
<accession>A0A1W6MVM0</accession>
<dbReference type="Gene3D" id="2.60.40.1400">
    <property type="entry name" value="G protein-activated inward rectifier potassium channel 1"/>
    <property type="match status" value="1"/>
</dbReference>
<keyword evidence="7 11" id="KW-1133">Transmembrane helix</keyword>
<evidence type="ECO:0000256" key="2">
    <source>
        <dbReference type="ARBA" id="ARBA00022448"/>
    </source>
</evidence>
<dbReference type="STRING" id="655015.B1812_11855"/>
<keyword evidence="9 11" id="KW-0472">Membrane</keyword>
<evidence type="ECO:0000256" key="10">
    <source>
        <dbReference type="ARBA" id="ARBA00023303"/>
    </source>
</evidence>
<organism evidence="14 15">
    <name type="scientific">Methylocystis bryophila</name>
    <dbReference type="NCBI Taxonomy" id="655015"/>
    <lineage>
        <taxon>Bacteria</taxon>
        <taxon>Pseudomonadati</taxon>
        <taxon>Pseudomonadota</taxon>
        <taxon>Alphaproteobacteria</taxon>
        <taxon>Hyphomicrobiales</taxon>
        <taxon>Methylocystaceae</taxon>
        <taxon>Methylocystis</taxon>
    </lineage>
</organism>
<keyword evidence="8" id="KW-0406">Ion transport</keyword>
<evidence type="ECO:0000256" key="6">
    <source>
        <dbReference type="ARBA" id="ARBA00022958"/>
    </source>
</evidence>
<evidence type="ECO:0000259" key="13">
    <source>
        <dbReference type="Pfam" id="PF17655"/>
    </source>
</evidence>